<evidence type="ECO:0000313" key="4">
    <source>
        <dbReference type="EMBL" id="PWN44309.1"/>
    </source>
</evidence>
<name>A0A316W3M6_9BASI</name>
<dbReference type="Proteomes" id="UP000245783">
    <property type="component" value="Unassembled WGS sequence"/>
</dbReference>
<dbReference type="GeneID" id="37035218"/>
<keyword evidence="5" id="KW-1185">Reference proteome</keyword>
<evidence type="ECO:0000259" key="3">
    <source>
        <dbReference type="Pfam" id="PF01370"/>
    </source>
</evidence>
<dbReference type="InterPro" id="IPR036291">
    <property type="entry name" value="NAD(P)-bd_dom_sf"/>
</dbReference>
<dbReference type="GO" id="GO:0016616">
    <property type="term" value="F:oxidoreductase activity, acting on the CH-OH group of donors, NAD or NADP as acceptor"/>
    <property type="evidence" value="ECO:0007669"/>
    <property type="project" value="TreeGrafter"/>
</dbReference>
<evidence type="ECO:0000256" key="2">
    <source>
        <dbReference type="ARBA" id="ARBA00023445"/>
    </source>
</evidence>
<dbReference type="SUPFAM" id="SSF51735">
    <property type="entry name" value="NAD(P)-binding Rossmann-fold domains"/>
    <property type="match status" value="1"/>
</dbReference>
<organism evidence="4 5">
    <name type="scientific">Ceraceosorus guamensis</name>
    <dbReference type="NCBI Taxonomy" id="1522189"/>
    <lineage>
        <taxon>Eukaryota</taxon>
        <taxon>Fungi</taxon>
        <taxon>Dikarya</taxon>
        <taxon>Basidiomycota</taxon>
        <taxon>Ustilaginomycotina</taxon>
        <taxon>Exobasidiomycetes</taxon>
        <taxon>Ceraceosorales</taxon>
        <taxon>Ceraceosoraceae</taxon>
        <taxon>Ceraceosorus</taxon>
    </lineage>
</organism>
<dbReference type="Gene3D" id="3.40.50.720">
    <property type="entry name" value="NAD(P)-binding Rossmann-like Domain"/>
    <property type="match status" value="1"/>
</dbReference>
<dbReference type="CDD" id="cd05227">
    <property type="entry name" value="AR_SDR_e"/>
    <property type="match status" value="1"/>
</dbReference>
<dbReference type="STRING" id="1522189.A0A316W3M6"/>
<dbReference type="InterPro" id="IPR050425">
    <property type="entry name" value="NAD(P)_dehydrat-like"/>
</dbReference>
<comment type="similarity">
    <text evidence="2">Belongs to the NAD(P)-dependent epimerase/dehydratase family. Dihydroflavonol-4-reductase subfamily.</text>
</comment>
<dbReference type="InParanoid" id="A0A316W3M6"/>
<feature type="domain" description="NAD-dependent epimerase/dehydratase" evidence="3">
    <location>
        <begin position="9"/>
        <end position="271"/>
    </location>
</feature>
<protein>
    <submittedName>
        <fullName evidence="4">NAD(P)-binding protein</fullName>
    </submittedName>
</protein>
<dbReference type="PANTHER" id="PTHR10366:SF564">
    <property type="entry name" value="STEROL-4-ALPHA-CARBOXYLATE 3-DEHYDROGENASE, DECARBOXYLATING"/>
    <property type="match status" value="1"/>
</dbReference>
<dbReference type="EMBL" id="KZ819362">
    <property type="protein sequence ID" value="PWN44309.1"/>
    <property type="molecule type" value="Genomic_DNA"/>
</dbReference>
<dbReference type="OrthoDB" id="2735536at2759"/>
<accession>A0A316W3M6</accession>
<evidence type="ECO:0000256" key="1">
    <source>
        <dbReference type="ARBA" id="ARBA00023002"/>
    </source>
</evidence>
<dbReference type="RefSeq" id="XP_025371469.1">
    <property type="nucleotide sequence ID" value="XM_025513348.1"/>
</dbReference>
<keyword evidence="1" id="KW-0560">Oxidoreductase</keyword>
<dbReference type="Pfam" id="PF01370">
    <property type="entry name" value="Epimerase"/>
    <property type="match status" value="1"/>
</dbReference>
<proteinExistence type="inferred from homology"/>
<dbReference type="InterPro" id="IPR001509">
    <property type="entry name" value="Epimerase_deHydtase"/>
</dbReference>
<sequence>MPAIQSGKVLVTGASGYAGAWLCLALLRQGFSVRGTVRSTEKGRYLEQLFQSQQQQFAKDKFEFVIAEDLEKEGAFDQAVVGVDAVFHSGSPFHYDAKGQALTKLVHPAVNGTKNVLNSIHSHGTSVKRVIIFSSFAAIVEVSKPVPTVFNEESWNETHAKESAEKGEDQDPLAAYRASKTLAERAAWAFVEEKKVPWDLVTVNPPFIFGPPIHDVSGGAEKLNTSLSIFWGLLHGSKSESDLLTPGGSLVDVRDVAETHVQALRHAQAGGQRYAPTSGPFTFQDIADAVHGDAQGLVPEEWKRATPIGKPGKGKEVVQNSLDGSKTAEQLGIKYKSIPTIVLDTVAALKDYEERKWKPYPSDKVLAL</sequence>
<dbReference type="PANTHER" id="PTHR10366">
    <property type="entry name" value="NAD DEPENDENT EPIMERASE/DEHYDRATASE"/>
    <property type="match status" value="1"/>
</dbReference>
<reference evidence="4 5" key="1">
    <citation type="journal article" date="2018" name="Mol. Biol. Evol.">
        <title>Broad Genomic Sampling Reveals a Smut Pathogenic Ancestry of the Fungal Clade Ustilaginomycotina.</title>
        <authorList>
            <person name="Kijpornyongpan T."/>
            <person name="Mondo S.J."/>
            <person name="Barry K."/>
            <person name="Sandor L."/>
            <person name="Lee J."/>
            <person name="Lipzen A."/>
            <person name="Pangilinan J."/>
            <person name="LaButti K."/>
            <person name="Hainaut M."/>
            <person name="Henrissat B."/>
            <person name="Grigoriev I.V."/>
            <person name="Spatafora J.W."/>
            <person name="Aime M.C."/>
        </authorList>
    </citation>
    <scope>NUCLEOTIDE SEQUENCE [LARGE SCALE GENOMIC DNA]</scope>
    <source>
        <strain evidence="4 5">MCA 4658</strain>
    </source>
</reference>
<gene>
    <name evidence="4" type="ORF">IE81DRAFT_321463</name>
</gene>
<dbReference type="AlphaFoldDB" id="A0A316W3M6"/>
<evidence type="ECO:0000313" key="5">
    <source>
        <dbReference type="Proteomes" id="UP000245783"/>
    </source>
</evidence>